<evidence type="ECO:0000313" key="1">
    <source>
        <dbReference type="EMBL" id="OGF78894.1"/>
    </source>
</evidence>
<accession>A0A1F5WTE8</accession>
<protein>
    <recommendedName>
        <fullName evidence="3">Acylneuraminate cytidylyltransferase</fullName>
    </recommendedName>
</protein>
<dbReference type="SUPFAM" id="SSF53448">
    <property type="entry name" value="Nucleotide-diphospho-sugar transferases"/>
    <property type="match status" value="1"/>
</dbReference>
<sequence>MADIKVLGVIGARSGSKSIPHKNIRPLLGKPLMAWIIETAKNSHYVTRLVLSTDSPEYQAVGRKYGAETLFLRPAEYANDTASDIDYLTHAVGWLEKNEGWKPDIVLRLPPTTPLCTTASINACIEHLIKDPDATSARTITTAGKHPYKLWKIVGEELHPFVPKEWSGLAEPSATARQFYNVNAYSHVDVIAVRRDTLMNEGLLTGKKTKFVMLNKTDAVDIDTEHDFLIAEQLLKKRIEKSVEIS</sequence>
<reference evidence="1 2" key="1">
    <citation type="journal article" date="2016" name="Nat. Commun.">
        <title>Thousands of microbial genomes shed light on interconnected biogeochemical processes in an aquifer system.</title>
        <authorList>
            <person name="Anantharaman K."/>
            <person name="Brown C.T."/>
            <person name="Hug L.A."/>
            <person name="Sharon I."/>
            <person name="Castelle C.J."/>
            <person name="Probst A.J."/>
            <person name="Thomas B.C."/>
            <person name="Singh A."/>
            <person name="Wilkins M.J."/>
            <person name="Karaoz U."/>
            <person name="Brodie E.L."/>
            <person name="Williams K.H."/>
            <person name="Hubbard S.S."/>
            <person name="Banfield J.F."/>
        </authorList>
    </citation>
    <scope>NUCLEOTIDE SEQUENCE [LARGE SCALE GENOMIC DNA]</scope>
</reference>
<dbReference type="InterPro" id="IPR050793">
    <property type="entry name" value="CMP-NeuNAc_synthase"/>
</dbReference>
<dbReference type="CDD" id="cd02513">
    <property type="entry name" value="CMP-NeuAc_Synthase"/>
    <property type="match status" value="1"/>
</dbReference>
<evidence type="ECO:0000313" key="2">
    <source>
        <dbReference type="Proteomes" id="UP000178425"/>
    </source>
</evidence>
<dbReference type="Gene3D" id="3.90.550.10">
    <property type="entry name" value="Spore Coat Polysaccharide Biosynthesis Protein SpsA, Chain A"/>
    <property type="match status" value="1"/>
</dbReference>
<dbReference type="InterPro" id="IPR029044">
    <property type="entry name" value="Nucleotide-diphossugar_trans"/>
</dbReference>
<dbReference type="EMBL" id="MFHI01000016">
    <property type="protein sequence ID" value="OGF78894.1"/>
    <property type="molecule type" value="Genomic_DNA"/>
</dbReference>
<comment type="caution">
    <text evidence="1">The sequence shown here is derived from an EMBL/GenBank/DDBJ whole genome shotgun (WGS) entry which is preliminary data.</text>
</comment>
<dbReference type="Proteomes" id="UP000178425">
    <property type="component" value="Unassembled WGS sequence"/>
</dbReference>
<name>A0A1F5WTE8_9BACT</name>
<dbReference type="PANTHER" id="PTHR21485:SF6">
    <property type="entry name" value="N-ACYLNEURAMINATE CYTIDYLYLTRANSFERASE-RELATED"/>
    <property type="match status" value="1"/>
</dbReference>
<gene>
    <name evidence="1" type="ORF">A2W54_02450</name>
</gene>
<evidence type="ECO:0008006" key="3">
    <source>
        <dbReference type="Google" id="ProtNLM"/>
    </source>
</evidence>
<dbReference type="GO" id="GO:0008781">
    <property type="term" value="F:N-acylneuraminate cytidylyltransferase activity"/>
    <property type="evidence" value="ECO:0007669"/>
    <property type="project" value="TreeGrafter"/>
</dbReference>
<dbReference type="InterPro" id="IPR003329">
    <property type="entry name" value="Cytidylyl_trans"/>
</dbReference>
<dbReference type="Pfam" id="PF02348">
    <property type="entry name" value="CTP_transf_3"/>
    <property type="match status" value="1"/>
</dbReference>
<organism evidence="1 2">
    <name type="scientific">Candidatus Giovannonibacteria bacterium RIFCSPHIGHO2_02_43_13</name>
    <dbReference type="NCBI Taxonomy" id="1798330"/>
    <lineage>
        <taxon>Bacteria</taxon>
        <taxon>Candidatus Giovannoniibacteriota</taxon>
    </lineage>
</organism>
<proteinExistence type="predicted"/>
<dbReference type="AlphaFoldDB" id="A0A1F5WTE8"/>
<dbReference type="PANTHER" id="PTHR21485">
    <property type="entry name" value="HAD SUPERFAMILY MEMBERS CMAS AND KDSC"/>
    <property type="match status" value="1"/>
</dbReference>